<evidence type="ECO:0000259" key="3">
    <source>
        <dbReference type="PROSITE" id="PS51272"/>
    </source>
</evidence>
<accession>A0A917CZ87</accession>
<dbReference type="InterPro" id="IPR025883">
    <property type="entry name" value="Cadherin-like_domain"/>
</dbReference>
<dbReference type="PROSITE" id="PS51127">
    <property type="entry name" value="BIG1"/>
    <property type="match status" value="6"/>
</dbReference>
<dbReference type="PANTHER" id="PTHR16165">
    <property type="entry name" value="NXPE FAMILY MEMBER"/>
    <property type="match status" value="1"/>
</dbReference>
<dbReference type="InterPro" id="IPR001119">
    <property type="entry name" value="SLH_dom"/>
</dbReference>
<dbReference type="InterPro" id="IPR015217">
    <property type="entry name" value="Invasin_dom_3"/>
</dbReference>
<dbReference type="SMART" id="SM00557">
    <property type="entry name" value="IG_FLMN"/>
    <property type="match status" value="5"/>
</dbReference>
<dbReference type="RefSeq" id="WP_189030055.1">
    <property type="nucleotide sequence ID" value="NZ_BMKR01000030.1"/>
</dbReference>
<evidence type="ECO:0000313" key="4">
    <source>
        <dbReference type="EMBL" id="GGG00721.1"/>
    </source>
</evidence>
<dbReference type="SMART" id="SM00710">
    <property type="entry name" value="PbH1"/>
    <property type="match status" value="6"/>
</dbReference>
<dbReference type="InterPro" id="IPR006626">
    <property type="entry name" value="PbH1"/>
</dbReference>
<reference evidence="4" key="1">
    <citation type="journal article" date="2014" name="Int. J. Syst. Evol. Microbiol.">
        <title>Complete genome sequence of Corynebacterium casei LMG S-19264T (=DSM 44701T), isolated from a smear-ripened cheese.</title>
        <authorList>
            <consortium name="US DOE Joint Genome Institute (JGI-PGF)"/>
            <person name="Walter F."/>
            <person name="Albersmeier A."/>
            <person name="Kalinowski J."/>
            <person name="Ruckert C."/>
        </authorList>
    </citation>
    <scope>NUCLEOTIDE SEQUENCE</scope>
    <source>
        <strain evidence="4">CGMCC 1.16134</strain>
    </source>
</reference>
<organism evidence="4 5">
    <name type="scientific">Paenibacillus albidus</name>
    <dbReference type="NCBI Taxonomy" id="2041023"/>
    <lineage>
        <taxon>Bacteria</taxon>
        <taxon>Bacillati</taxon>
        <taxon>Bacillota</taxon>
        <taxon>Bacilli</taxon>
        <taxon>Bacillales</taxon>
        <taxon>Paenibacillaceae</taxon>
        <taxon>Paenibacillus</taxon>
    </lineage>
</organism>
<comment type="caution">
    <text evidence="4">The sequence shown here is derived from an EMBL/GenBank/DDBJ whole genome shotgun (WGS) entry which is preliminary data.</text>
</comment>
<dbReference type="Pfam" id="PF09134">
    <property type="entry name" value="Invasin_D3"/>
    <property type="match status" value="7"/>
</dbReference>
<dbReference type="InterPro" id="IPR008964">
    <property type="entry name" value="Invasin/intimin_cell_adhesion"/>
</dbReference>
<dbReference type="Gene3D" id="2.60.40.10">
    <property type="entry name" value="Immunoglobulins"/>
    <property type="match status" value="7"/>
</dbReference>
<dbReference type="EMBL" id="BMKR01000030">
    <property type="protein sequence ID" value="GGG00721.1"/>
    <property type="molecule type" value="Genomic_DNA"/>
</dbReference>
<dbReference type="SMART" id="SM00634">
    <property type="entry name" value="BID_1"/>
    <property type="match status" value="6"/>
</dbReference>
<gene>
    <name evidence="4" type="ORF">GCM10010912_51960</name>
</gene>
<protein>
    <recommendedName>
        <fullName evidence="6">Intimin</fullName>
    </recommendedName>
</protein>
<proteinExistence type="inferred from homology"/>
<feature type="domain" description="Big-1" evidence="2">
    <location>
        <begin position="1033"/>
        <end position="1126"/>
    </location>
</feature>
<feature type="domain" description="SLH" evidence="3">
    <location>
        <begin position="1773"/>
        <end position="1830"/>
    </location>
</feature>
<evidence type="ECO:0000313" key="5">
    <source>
        <dbReference type="Proteomes" id="UP000637643"/>
    </source>
</evidence>
<dbReference type="InterPro" id="IPR001298">
    <property type="entry name" value="Filamin/ABP280_rpt"/>
</dbReference>
<evidence type="ECO:0000259" key="2">
    <source>
        <dbReference type="PROSITE" id="PS51127"/>
    </source>
</evidence>
<dbReference type="Proteomes" id="UP000637643">
    <property type="component" value="Unassembled WGS sequence"/>
</dbReference>
<feature type="domain" description="Big-1" evidence="2">
    <location>
        <begin position="831"/>
        <end position="924"/>
    </location>
</feature>
<feature type="domain" description="Big-1" evidence="2">
    <location>
        <begin position="1134"/>
        <end position="1227"/>
    </location>
</feature>
<name>A0A917CZ87_9BACL</name>
<evidence type="ECO:0008006" key="6">
    <source>
        <dbReference type="Google" id="ProtNLM"/>
    </source>
</evidence>
<dbReference type="InterPro" id="IPR013783">
    <property type="entry name" value="Ig-like_fold"/>
</dbReference>
<feature type="domain" description="Big-1" evidence="2">
    <location>
        <begin position="932"/>
        <end position="1025"/>
    </location>
</feature>
<dbReference type="Pfam" id="PF00395">
    <property type="entry name" value="SLH"/>
    <property type="match status" value="3"/>
</dbReference>
<reference evidence="4" key="2">
    <citation type="submission" date="2020-09" db="EMBL/GenBank/DDBJ databases">
        <authorList>
            <person name="Sun Q."/>
            <person name="Zhou Y."/>
        </authorList>
    </citation>
    <scope>NUCLEOTIDE SEQUENCE</scope>
    <source>
        <strain evidence="4">CGMCC 1.16134</strain>
    </source>
</reference>
<dbReference type="PROSITE" id="PS51272">
    <property type="entry name" value="SLH"/>
    <property type="match status" value="3"/>
</dbReference>
<comment type="similarity">
    <text evidence="1">Belongs to the intimin/invasin family.</text>
</comment>
<feature type="domain" description="SLH" evidence="3">
    <location>
        <begin position="1708"/>
        <end position="1771"/>
    </location>
</feature>
<feature type="domain" description="SLH" evidence="3">
    <location>
        <begin position="1643"/>
        <end position="1706"/>
    </location>
</feature>
<dbReference type="PANTHER" id="PTHR16165:SF5">
    <property type="entry name" value="NXPE FAMILY MEMBER 3"/>
    <property type="match status" value="1"/>
</dbReference>
<keyword evidence="5" id="KW-1185">Reference proteome</keyword>
<evidence type="ECO:0000256" key="1">
    <source>
        <dbReference type="ARBA" id="ARBA00010116"/>
    </source>
</evidence>
<feature type="domain" description="Big-1" evidence="2">
    <location>
        <begin position="730"/>
        <end position="823"/>
    </location>
</feature>
<dbReference type="InterPro" id="IPR003344">
    <property type="entry name" value="Big_1_dom"/>
</dbReference>
<dbReference type="InterPro" id="IPR011050">
    <property type="entry name" value="Pectin_lyase_fold/virulence"/>
</dbReference>
<dbReference type="SUPFAM" id="SSF51126">
    <property type="entry name" value="Pectin lyase-like"/>
    <property type="match status" value="1"/>
</dbReference>
<sequence>MKAGRILHRLVPYIGRKFTYGTAALVLVMCLFMVTALAAAAAETISVNTMADTEDVLPGDGICADSSGNCSLRAAIQTADAGSTDYEIKVPAGTYTLTSGDPLELRNHMVLTGDGGSDGSAAELTVIQAAAAPGNANFRVFNLNPDAEEAGYDITLQNMTVRGGGVNASGDFGGAGILGYTGQRTITLQNLIIKDNAVGDGLYGGGLNIAGPPTGALVLRDTVIENNTAGSASGSYTARAGGAYLEGDLKISISNTKFIGNTVYGSGGGMQAYPQTAAPGTVTVTGSLFTGNQAFGSVQKEDSEGRGGGVFMQRAALIQSTVFEKNYADGDGGGLAGDVYSGLLTLSEVTITGNGAYGRGGGIYMNDTAKLSLSQSTVQDNVNSNDQSPSDIEVSSDVADVVVQLGSSLPSLIVAGQNGLSYDMSVRNTGKTATAKDLKVQFTLDSKMTPVSLSGTDWSCDVSELTCTTTKRIADKGTSSAIQLVVDAEADAGNEASVKAEVVMEEEANTLNNSRTDLIPVVSPVTSTLKAEDARLVADGSNTTTVQLQLNNAAGTAVNDDGNAVLPVLTITGGGTLGPVAKLGGGAYQATLTAPTTIGTSTIEASLNGVQLQEQAKVEFVAAGADASKSSVAVDQVTLTADGVSTAEVTVTVRDAQGNPLLVGGDTVVIAVSGGGIVGTVADHGNGTYGATLTAPTSTGTATITAKVNGAVVPGTATVSYVAGTADAAKSSVAVDQATLTADGVSTAEVTVTVRDAQGNPLLVGGDTVVIAVSGGGSVGTVADHGDGTYGATLTAPTAVGTATITAKVNGAAVPGTTTVSYVAGTADAAKSGVAVDRASLPADGVSTAEVTVTVRDAQGNALLAGGDTVTVAVSGGGSLGAVADHGDGTYGATLTAPTSMGTATITAKVNGAAVPGTATVSYVAGTADAAKSSVAVDRASLTADGVSTAEVTVTVRDAQGNPLLVGGDTVVVAVSGGGRVGTVADHGDGTYGATLTAPTAVGTATITAKVNGAAVPGTATVSYVAGTADPAKSSVAVDQATLTADGMSTAEVTVTVRDAQGNPLLSGGDTVAIAVSGGGSVGTVTDHGDGTYGAMLTAPAAVGTATITAKVNGAPVPGTATVNFVAGAADASTSTLTVDRTELPADGSSTAQVTVTLKDSNGNVLAGGGQAVSLKVNGVGTLSAVTDLGDGTYRAVLTAPVVAGSAQISAEVGSMRLAAEASVNFIADQNANARALFVNGAPLKDFDPQIYKYVYNVPYSTDQATVTVQTYSPYAAVTVTGATYLEIGPNDLQVIVTAQDRAVSKTYHLTIVRAVQDLSSDARAVSLVVNGSALPDFDPDVRDYTLNVAHETTSALVEVQTAEPDASVIVSGGEKLLVGSNTLKIIITAPDGVTTRTYTLHIVRKAKEAEASANADLAALAVDGVPLAGFQPDTTYYKLSVPYEITSVTVTAEVYEAGATADIWGGDILTVGSNLAAVTVTAPDGVTTKRYELEIYRAEPPVVEPSPGYNPPVEAAPRSSNSFLTGLTLSAGMLKPGFSPGTTAYEVTVGPEVSALQITAQAEDSKAKLKIMYLAAGQATEGILSSAENSLSGNIPLVAGENSIKVLVIAEDGSWRTYSLRVFQEQVSGQSPGPEAPSGCILEGITFNDISGHWAEEEIRQAGCRGLVQGYPDGGVHPDTPVTRAEFIMLLASALNWNADITSTNALSAFKDQESIRPWAQAAISQAVEQGIATGHEDGSFRPGSSISRAEMAVLMMRALGVKPEAGATTSFADDGGIPAWAKAYVAEAAGKGLINGRSGNRFDPSSQASRAEAIVLLLRLSNLLADES</sequence>
<feature type="domain" description="Big-1" evidence="2">
    <location>
        <begin position="629"/>
        <end position="722"/>
    </location>
</feature>
<dbReference type="Pfam" id="PF12733">
    <property type="entry name" value="Cadherin-like"/>
    <property type="match status" value="4"/>
</dbReference>
<dbReference type="SUPFAM" id="SSF49373">
    <property type="entry name" value="Invasin/intimin cell-adhesion fragments"/>
    <property type="match status" value="7"/>
</dbReference>